<dbReference type="VEuPathDB" id="TriTrypDB:C3747_231g3"/>
<dbReference type="EMBL" id="PRFA01000097">
    <property type="protein sequence ID" value="PWU87217.1"/>
    <property type="molecule type" value="Genomic_DNA"/>
</dbReference>
<dbReference type="VEuPathDB" id="TriTrypDB:TcCLB.508681.31"/>
<accession>A0A2V2US90</accession>
<dbReference type="Proteomes" id="UP000246121">
    <property type="component" value="Unassembled WGS sequence"/>
</dbReference>
<reference evidence="2 3" key="1">
    <citation type="journal article" date="2018" name="Microb. Genom.">
        <title>Expanding an expanded genome: long-read sequencing of Trypanosoma cruzi.</title>
        <authorList>
            <person name="Berna L."/>
            <person name="Rodriguez M."/>
            <person name="Chiribao M.L."/>
            <person name="Parodi-Talice A."/>
            <person name="Pita S."/>
            <person name="Rijo G."/>
            <person name="Alvarez-Valin F."/>
            <person name="Robello C."/>
        </authorList>
    </citation>
    <scope>NUCLEOTIDE SEQUENCE [LARGE SCALE GENOMIC DNA]</scope>
    <source>
        <strain evidence="2 3">Dm28c</strain>
    </source>
</reference>
<gene>
    <name evidence="2" type="ORF">C4B63_97g12</name>
</gene>
<dbReference type="VEuPathDB" id="TriTrypDB:TcBrA4_0060340"/>
<comment type="caution">
    <text evidence="2">The sequence shown here is derived from an EMBL/GenBank/DDBJ whole genome shotgun (WGS) entry which is preliminary data.</text>
</comment>
<dbReference type="VEuPathDB" id="TriTrypDB:TcCLB.510481.30"/>
<proteinExistence type="predicted"/>
<evidence type="ECO:0000313" key="3">
    <source>
        <dbReference type="Proteomes" id="UP000246121"/>
    </source>
</evidence>
<name>A0A2V2US90_TRYCR</name>
<dbReference type="VEuPathDB" id="TriTrypDB:Tc_MARK_3986"/>
<dbReference type="VEuPathDB" id="TriTrypDB:C4B63_97g12"/>
<sequence length="259" mass="28506">MSAHANAAYLWATAAYPRTKHVMHKPRRHPTSHSSQAHGAPASFSLAEGIIRARQLKPEARRSTVSGDWELTRTDATLTRGGEAALARFRSGVSHTIRMAATTTATRHPTKMLLARRGCRTAGTQRICTETPPPPAGPHHATIRRPADCPVCGKHCSCRISFVTHMVNACGITRPLRRCGNLTFAVNRDRQKSHWNHRLALGVDESERRCTDRTSATQCTAQPEVIPLLGFVQPTKRTRFSSSTLPQLGLSPDKWEASP</sequence>
<organism evidence="2 3">
    <name type="scientific">Trypanosoma cruzi</name>
    <dbReference type="NCBI Taxonomy" id="5693"/>
    <lineage>
        <taxon>Eukaryota</taxon>
        <taxon>Discoba</taxon>
        <taxon>Euglenozoa</taxon>
        <taxon>Kinetoplastea</taxon>
        <taxon>Metakinetoplastina</taxon>
        <taxon>Trypanosomatida</taxon>
        <taxon>Trypanosomatidae</taxon>
        <taxon>Trypanosoma</taxon>
        <taxon>Schizotrypanum</taxon>
    </lineage>
</organism>
<protein>
    <submittedName>
        <fullName evidence="2">Uncharacterized protein</fullName>
    </submittedName>
</protein>
<dbReference type="VEuPathDB" id="TriTrypDB:TcG_09576"/>
<evidence type="ECO:0000313" key="2">
    <source>
        <dbReference type="EMBL" id="PWU87217.1"/>
    </source>
</evidence>
<dbReference type="VEuPathDB" id="TriTrypDB:TCSYLVIO_006455"/>
<feature type="compositionally biased region" description="Basic residues" evidence="1">
    <location>
        <begin position="22"/>
        <end position="31"/>
    </location>
</feature>
<dbReference type="VEuPathDB" id="TriTrypDB:TcCL_Unassigned00154"/>
<feature type="region of interest" description="Disordered" evidence="1">
    <location>
        <begin position="22"/>
        <end position="43"/>
    </location>
</feature>
<evidence type="ECO:0000256" key="1">
    <source>
        <dbReference type="SAM" id="MobiDB-lite"/>
    </source>
</evidence>
<dbReference type="VEuPathDB" id="TriTrypDB:TcYC6_0036780"/>
<dbReference type="AlphaFoldDB" id="A0A2V2US90"/>